<feature type="compositionally biased region" description="Basic and acidic residues" evidence="5">
    <location>
        <begin position="82"/>
        <end position="96"/>
    </location>
</feature>
<evidence type="ECO:0000256" key="4">
    <source>
        <dbReference type="ARBA" id="ARBA00023136"/>
    </source>
</evidence>
<feature type="domain" description="Major facilitator superfamily (MFS) profile" evidence="7">
    <location>
        <begin position="142"/>
        <end position="630"/>
    </location>
</feature>
<keyword evidence="9" id="KW-1185">Reference proteome</keyword>
<feature type="transmembrane region" description="Helical" evidence="6">
    <location>
        <begin position="603"/>
        <end position="625"/>
    </location>
</feature>
<dbReference type="Gene3D" id="1.20.1250.20">
    <property type="entry name" value="MFS general substrate transporter like domains"/>
    <property type="match status" value="2"/>
</dbReference>
<keyword evidence="3 6" id="KW-1133">Transmembrane helix</keyword>
<evidence type="ECO:0000256" key="6">
    <source>
        <dbReference type="SAM" id="Phobius"/>
    </source>
</evidence>
<feature type="compositionally biased region" description="Polar residues" evidence="5">
    <location>
        <begin position="98"/>
        <end position="107"/>
    </location>
</feature>
<evidence type="ECO:0000256" key="5">
    <source>
        <dbReference type="SAM" id="MobiDB-lite"/>
    </source>
</evidence>
<dbReference type="OrthoDB" id="10021397at2759"/>
<feature type="transmembrane region" description="Helical" evidence="6">
    <location>
        <begin position="137"/>
        <end position="155"/>
    </location>
</feature>
<feature type="transmembrane region" description="Helical" evidence="6">
    <location>
        <begin position="467"/>
        <end position="486"/>
    </location>
</feature>
<accession>A0A7H8RET8</accession>
<reference evidence="9" key="1">
    <citation type="submission" date="2020-06" db="EMBL/GenBank/DDBJ databases">
        <title>A chromosome-scale genome assembly of Talaromyces rugulosus W13939.</title>
        <authorList>
            <person name="Wang B."/>
            <person name="Guo L."/>
            <person name="Ye K."/>
            <person name="Wang L."/>
        </authorList>
    </citation>
    <scope>NUCLEOTIDE SEQUENCE [LARGE SCALE GENOMIC DNA]</scope>
    <source>
        <strain evidence="9">W13939</strain>
    </source>
</reference>
<dbReference type="GO" id="GO:0022857">
    <property type="term" value="F:transmembrane transporter activity"/>
    <property type="evidence" value="ECO:0007669"/>
    <property type="project" value="InterPro"/>
</dbReference>
<keyword evidence="2 6" id="KW-0812">Transmembrane</keyword>
<dbReference type="InterPro" id="IPR020846">
    <property type="entry name" value="MFS_dom"/>
</dbReference>
<dbReference type="GO" id="GO:0005886">
    <property type="term" value="C:plasma membrane"/>
    <property type="evidence" value="ECO:0007669"/>
    <property type="project" value="TreeGrafter"/>
</dbReference>
<proteinExistence type="predicted"/>
<feature type="compositionally biased region" description="Basic and acidic residues" evidence="5">
    <location>
        <begin position="58"/>
        <end position="72"/>
    </location>
</feature>
<dbReference type="AlphaFoldDB" id="A0A7H8RET8"/>
<feature type="transmembrane region" description="Helical" evidence="6">
    <location>
        <begin position="498"/>
        <end position="517"/>
    </location>
</feature>
<dbReference type="InterPro" id="IPR011701">
    <property type="entry name" value="MFS"/>
</dbReference>
<evidence type="ECO:0000256" key="3">
    <source>
        <dbReference type="ARBA" id="ARBA00022989"/>
    </source>
</evidence>
<gene>
    <name evidence="8" type="ORF">TRUGW13939_10211</name>
</gene>
<name>A0A7H8RET8_TALRU</name>
<feature type="transmembrane region" description="Helical" evidence="6">
    <location>
        <begin position="404"/>
        <end position="424"/>
    </location>
</feature>
<feature type="transmembrane region" description="Helical" evidence="6">
    <location>
        <begin position="336"/>
        <end position="353"/>
    </location>
</feature>
<feature type="transmembrane region" description="Helical" evidence="6">
    <location>
        <begin position="175"/>
        <end position="195"/>
    </location>
</feature>
<dbReference type="FunFam" id="1.20.1250.20:FF:000196">
    <property type="entry name" value="MFS toxin efflux pump (AflT)"/>
    <property type="match status" value="1"/>
</dbReference>
<evidence type="ECO:0000259" key="7">
    <source>
        <dbReference type="PROSITE" id="PS50850"/>
    </source>
</evidence>
<feature type="transmembrane region" description="Helical" evidence="6">
    <location>
        <begin position="264"/>
        <end position="291"/>
    </location>
</feature>
<sequence>MSLDKSSSSTGADATNDSLPLSPVLESHEEESRMEDEEQFADALEDHTMADDIEEKNEESKRDSKRDSKIEDDFPTTVSNVEVKKEEPDMGDKAVSAEDSQTANQLVTAPKDETPPAQAPPAEDLDRMTRPEPLSTSVLLLVIVGLCLAVLLVSLDRTIITTAIPAITNEFKSTSAVGWYGSSYLVTACALQPTYGRIYTLFNVKWTFLQSVALFEVGSLICALAPNSTTLIIGRAIAGWGSAGILTGAFVVIAFAVPLEKRPLYTAAIGMMYGAGAAAGPVLGGVFAGMVSWRWCFYFNLPVGSVTLIVIAFFFKRGNVPSHRKAFLQRIRQVDVVGSALVLMSFTMLFLALEYNTDGYAWSSSLIIGLFCGFGVTFILFIGWQWHRQERALIVPEILMRRTVAAACVLAFFIYAVLILHGYYLPIWFQAIQGTSTESSGVNMLAYVLPNAVFSLLTGVFITKVGYFTPPAIVGCAITVAGAGLISTLQPTTDTAKWAGFVCFVAAGMGMAIQQSFTAVQSVLRFDQIPIATAAVTCFQSLGGAVFISIGNSILVNELRSASEANQLPGVDIGAVLSAGATQFRSTVPKDSLPVMIIVYNTALQKVFLVAIPLAGIAFISTLFMEWRSVRVPSRANSATAPSEAKSLPVLPDVEVETRISPISTRIFSPSSRGSSRGVSR</sequence>
<evidence type="ECO:0000256" key="1">
    <source>
        <dbReference type="ARBA" id="ARBA00004141"/>
    </source>
</evidence>
<evidence type="ECO:0000256" key="2">
    <source>
        <dbReference type="ARBA" id="ARBA00022692"/>
    </source>
</evidence>
<protein>
    <recommendedName>
        <fullName evidence="7">Major facilitator superfamily (MFS) profile domain-containing protein</fullName>
    </recommendedName>
</protein>
<dbReference type="Pfam" id="PF07690">
    <property type="entry name" value="MFS_1"/>
    <property type="match status" value="1"/>
</dbReference>
<keyword evidence="4 6" id="KW-0472">Membrane</keyword>
<dbReference type="PROSITE" id="PS50850">
    <property type="entry name" value="MFS"/>
    <property type="match status" value="1"/>
</dbReference>
<organism evidence="8 9">
    <name type="scientific">Talaromyces rugulosus</name>
    <name type="common">Penicillium rugulosum</name>
    <dbReference type="NCBI Taxonomy" id="121627"/>
    <lineage>
        <taxon>Eukaryota</taxon>
        <taxon>Fungi</taxon>
        <taxon>Dikarya</taxon>
        <taxon>Ascomycota</taxon>
        <taxon>Pezizomycotina</taxon>
        <taxon>Eurotiomycetes</taxon>
        <taxon>Eurotiomycetidae</taxon>
        <taxon>Eurotiales</taxon>
        <taxon>Trichocomaceae</taxon>
        <taxon>Talaromyces</taxon>
        <taxon>Talaromyces sect. Islandici</taxon>
    </lineage>
</organism>
<feature type="transmembrane region" description="Helical" evidence="6">
    <location>
        <begin position="297"/>
        <end position="315"/>
    </location>
</feature>
<dbReference type="Proteomes" id="UP000509510">
    <property type="component" value="Chromosome V"/>
</dbReference>
<dbReference type="PANTHER" id="PTHR23501">
    <property type="entry name" value="MAJOR FACILITATOR SUPERFAMILY"/>
    <property type="match status" value="1"/>
</dbReference>
<feature type="compositionally biased region" description="Polar residues" evidence="5">
    <location>
        <begin position="1"/>
        <end position="19"/>
    </location>
</feature>
<dbReference type="KEGG" id="trg:TRUGW13939_10211"/>
<dbReference type="SUPFAM" id="SSF103473">
    <property type="entry name" value="MFS general substrate transporter"/>
    <property type="match status" value="1"/>
</dbReference>
<comment type="subcellular location">
    <subcellularLocation>
        <location evidence="1">Membrane</location>
        <topology evidence="1">Multi-pass membrane protein</topology>
    </subcellularLocation>
</comment>
<dbReference type="PRINTS" id="PR01036">
    <property type="entry name" value="TCRTETB"/>
</dbReference>
<evidence type="ECO:0000313" key="8">
    <source>
        <dbReference type="EMBL" id="QKX63043.1"/>
    </source>
</evidence>
<feature type="transmembrane region" description="Helical" evidence="6">
    <location>
        <begin position="529"/>
        <end position="550"/>
    </location>
</feature>
<dbReference type="EMBL" id="CP055902">
    <property type="protein sequence ID" value="QKX63043.1"/>
    <property type="molecule type" value="Genomic_DNA"/>
</dbReference>
<feature type="region of interest" description="Disordered" evidence="5">
    <location>
        <begin position="1"/>
        <end position="129"/>
    </location>
</feature>
<dbReference type="RefSeq" id="XP_035349217.1">
    <property type="nucleotide sequence ID" value="XM_035493324.1"/>
</dbReference>
<feature type="transmembrane region" description="Helical" evidence="6">
    <location>
        <begin position="232"/>
        <end position="257"/>
    </location>
</feature>
<evidence type="ECO:0000313" key="9">
    <source>
        <dbReference type="Proteomes" id="UP000509510"/>
    </source>
</evidence>
<dbReference type="InterPro" id="IPR036259">
    <property type="entry name" value="MFS_trans_sf"/>
</dbReference>
<dbReference type="GeneID" id="55997692"/>
<dbReference type="PANTHER" id="PTHR23501:SF49">
    <property type="entry name" value="MAJOR FACILITATOR SUPERFAMILY (MFS) PROFILE DOMAIN-CONTAINING PROTEIN"/>
    <property type="match status" value="1"/>
</dbReference>
<dbReference type="CDD" id="cd17502">
    <property type="entry name" value="MFS_Azr1_MDR_like"/>
    <property type="match status" value="1"/>
</dbReference>
<feature type="transmembrane region" description="Helical" evidence="6">
    <location>
        <begin position="359"/>
        <end position="384"/>
    </location>
</feature>